<protein>
    <submittedName>
        <fullName evidence="11">Glycosyltransferase family 39 protein</fullName>
        <ecNumber evidence="11">2.4.-.-</ecNumber>
    </submittedName>
</protein>
<evidence type="ECO:0000256" key="1">
    <source>
        <dbReference type="ARBA" id="ARBA00004477"/>
    </source>
</evidence>
<dbReference type="EC" id="2.4.-.-" evidence="11"/>
<feature type="transmembrane region" description="Helical" evidence="10">
    <location>
        <begin position="411"/>
        <end position="430"/>
    </location>
</feature>
<keyword evidence="4 11" id="KW-0328">Glycosyltransferase</keyword>
<accession>A0AAP5M886</accession>
<dbReference type="RefSeq" id="WP_243902249.1">
    <property type="nucleotide sequence ID" value="NZ_CAWQFN010000643.1"/>
</dbReference>
<keyword evidence="7" id="KW-0256">Endoplasmic reticulum</keyword>
<keyword evidence="3" id="KW-0337">GPI-anchor biosynthesis</keyword>
<evidence type="ECO:0000256" key="9">
    <source>
        <dbReference type="ARBA" id="ARBA00023136"/>
    </source>
</evidence>
<dbReference type="PANTHER" id="PTHR12468">
    <property type="entry name" value="GPI MANNOSYLTRANSFERASE 2"/>
    <property type="match status" value="1"/>
</dbReference>
<organism evidence="11 12">
    <name type="scientific">Aetokthonos hydrillicola Thurmond2011</name>
    <dbReference type="NCBI Taxonomy" id="2712845"/>
    <lineage>
        <taxon>Bacteria</taxon>
        <taxon>Bacillati</taxon>
        <taxon>Cyanobacteriota</taxon>
        <taxon>Cyanophyceae</taxon>
        <taxon>Nostocales</taxon>
        <taxon>Hapalosiphonaceae</taxon>
        <taxon>Aetokthonos</taxon>
    </lineage>
</organism>
<keyword evidence="9 10" id="KW-0472">Membrane</keyword>
<dbReference type="GO" id="GO:0031501">
    <property type="term" value="C:mannosyltransferase complex"/>
    <property type="evidence" value="ECO:0007669"/>
    <property type="project" value="TreeGrafter"/>
</dbReference>
<keyword evidence="5 11" id="KW-0808">Transferase</keyword>
<feature type="transmembrane region" description="Helical" evidence="10">
    <location>
        <begin position="284"/>
        <end position="301"/>
    </location>
</feature>
<comment type="caution">
    <text evidence="11">The sequence shown here is derived from an EMBL/GenBank/DDBJ whole genome shotgun (WGS) entry which is preliminary data.</text>
</comment>
<evidence type="ECO:0000313" key="11">
    <source>
        <dbReference type="EMBL" id="MDR9894482.1"/>
    </source>
</evidence>
<name>A0AAP5M886_9CYAN</name>
<dbReference type="AlphaFoldDB" id="A0AAP5M886"/>
<gene>
    <name evidence="11" type="ORF">G7B40_007830</name>
</gene>
<dbReference type="PANTHER" id="PTHR12468:SF2">
    <property type="entry name" value="GPI MANNOSYLTRANSFERASE 2"/>
    <property type="match status" value="1"/>
</dbReference>
<reference evidence="12" key="1">
    <citation type="journal article" date="2021" name="Science">
        <title>Hunting the eagle killer: A cyanobacterial neurotoxin causes vacuolar myelinopathy.</title>
        <authorList>
            <person name="Breinlinger S."/>
            <person name="Phillips T.J."/>
            <person name="Haram B.N."/>
            <person name="Mares J."/>
            <person name="Martinez Yerena J.A."/>
            <person name="Hrouzek P."/>
            <person name="Sobotka R."/>
            <person name="Henderson W.M."/>
            <person name="Schmieder P."/>
            <person name="Williams S.M."/>
            <person name="Lauderdale J.D."/>
            <person name="Wilde H.D."/>
            <person name="Gerrin W."/>
            <person name="Kust A."/>
            <person name="Washington J.W."/>
            <person name="Wagner C."/>
            <person name="Geier B."/>
            <person name="Liebeke M."/>
            <person name="Enke H."/>
            <person name="Niedermeyer T.H.J."/>
            <person name="Wilde S.B."/>
        </authorList>
    </citation>
    <scope>NUCLEOTIDE SEQUENCE [LARGE SCALE GENOMIC DNA]</scope>
    <source>
        <strain evidence="12">Thurmond2011</strain>
    </source>
</reference>
<evidence type="ECO:0000256" key="3">
    <source>
        <dbReference type="ARBA" id="ARBA00022502"/>
    </source>
</evidence>
<evidence type="ECO:0000256" key="5">
    <source>
        <dbReference type="ARBA" id="ARBA00022679"/>
    </source>
</evidence>
<feature type="transmembrane region" description="Helical" evidence="10">
    <location>
        <begin position="21"/>
        <end position="44"/>
    </location>
</feature>
<dbReference type="GO" id="GO:0000009">
    <property type="term" value="F:alpha-1,6-mannosyltransferase activity"/>
    <property type="evidence" value="ECO:0007669"/>
    <property type="project" value="InterPro"/>
</dbReference>
<evidence type="ECO:0000256" key="2">
    <source>
        <dbReference type="ARBA" id="ARBA00004687"/>
    </source>
</evidence>
<dbReference type="GO" id="GO:0004376">
    <property type="term" value="F:GPI mannosyltransferase activity"/>
    <property type="evidence" value="ECO:0007669"/>
    <property type="project" value="InterPro"/>
</dbReference>
<sequence>MMHNISKKFAINNSQSINIAFPIAMWLSSRLAIAIFILLIAPVFPVPPDSPPATFSWKAFSAWDSIWYQKIATVGYDYALDNKQHSIAFFPLFPLIIRLLMTFGFPFEVAGVLVCNLTFLGALILLYFWVAEHHGKNAAMWSTAALAWCPYSLYGTVIYTEGLFLLCSTAALRAFDKKQHLWTAFWGALATATRVSGAMLIPSFLFVAWKERRGIKAYLASLAAGTGLFLFSLYCQIKFGDALAFFHAQKAWRPSFGFAQDGWWDMFMQIVVGETYDDGSIENIWHPLLFAMIICCGFLLWRFRLQLGFAKMRYGFSLLWMLLWFLTYQPLPDDPFSGDPLVKLTLIFGGLVLLWFSRSQLPLVAVVYGFCCFGLIFNTGLTASVERYAYGIVSLSFAFGLLLARYPRWGYPVIVFFAFPLLNLSVRFAHKLWVA</sequence>
<evidence type="ECO:0000256" key="7">
    <source>
        <dbReference type="ARBA" id="ARBA00022824"/>
    </source>
</evidence>
<comment type="subcellular location">
    <subcellularLocation>
        <location evidence="1">Endoplasmic reticulum membrane</location>
        <topology evidence="1">Multi-pass membrane protein</topology>
    </subcellularLocation>
</comment>
<dbReference type="GO" id="GO:0006506">
    <property type="term" value="P:GPI anchor biosynthetic process"/>
    <property type="evidence" value="ECO:0007669"/>
    <property type="project" value="UniProtKB-KW"/>
</dbReference>
<dbReference type="GO" id="GO:0016020">
    <property type="term" value="C:membrane"/>
    <property type="evidence" value="ECO:0007669"/>
    <property type="project" value="GOC"/>
</dbReference>
<dbReference type="EMBL" id="JAALHA020000002">
    <property type="protein sequence ID" value="MDR9894482.1"/>
    <property type="molecule type" value="Genomic_DNA"/>
</dbReference>
<feature type="transmembrane region" description="Helical" evidence="10">
    <location>
        <begin position="313"/>
        <end position="331"/>
    </location>
</feature>
<evidence type="ECO:0000256" key="6">
    <source>
        <dbReference type="ARBA" id="ARBA00022692"/>
    </source>
</evidence>
<evidence type="ECO:0000313" key="12">
    <source>
        <dbReference type="Proteomes" id="UP000667802"/>
    </source>
</evidence>
<feature type="transmembrane region" description="Helical" evidence="10">
    <location>
        <begin position="184"/>
        <end position="209"/>
    </location>
</feature>
<keyword evidence="12" id="KW-1185">Reference proteome</keyword>
<dbReference type="Proteomes" id="UP000667802">
    <property type="component" value="Unassembled WGS sequence"/>
</dbReference>
<keyword evidence="8 10" id="KW-1133">Transmembrane helix</keyword>
<dbReference type="InterPro" id="IPR007315">
    <property type="entry name" value="PIG-V/Gpi18"/>
</dbReference>
<feature type="transmembrane region" description="Helical" evidence="10">
    <location>
        <begin position="215"/>
        <end position="234"/>
    </location>
</feature>
<proteinExistence type="predicted"/>
<evidence type="ECO:0000256" key="8">
    <source>
        <dbReference type="ARBA" id="ARBA00022989"/>
    </source>
</evidence>
<feature type="transmembrane region" description="Helical" evidence="10">
    <location>
        <begin position="387"/>
        <end position="404"/>
    </location>
</feature>
<comment type="pathway">
    <text evidence="2">Glycolipid biosynthesis; glycosylphosphatidylinositol-anchor biosynthesis.</text>
</comment>
<evidence type="ECO:0000256" key="4">
    <source>
        <dbReference type="ARBA" id="ARBA00022676"/>
    </source>
</evidence>
<evidence type="ECO:0000256" key="10">
    <source>
        <dbReference type="SAM" id="Phobius"/>
    </source>
</evidence>
<feature type="transmembrane region" description="Helical" evidence="10">
    <location>
        <begin position="363"/>
        <end position="381"/>
    </location>
</feature>
<feature type="transmembrane region" description="Helical" evidence="10">
    <location>
        <begin position="151"/>
        <end position="172"/>
    </location>
</feature>
<feature type="transmembrane region" description="Helical" evidence="10">
    <location>
        <begin position="112"/>
        <end position="131"/>
    </location>
</feature>
<keyword evidence="6 10" id="KW-0812">Transmembrane</keyword>